<dbReference type="AlphaFoldDB" id="A0A160VAT1"/>
<sequence>MTSTKKDPILVVVQLTGGSDYMNMVVPYADPLYYDNRSTVGVPAEDVLQINDQFGFNPTLGSFKNLFDQGQVAVVNGIGYPNPNRSHFRAMDIWHTCEPEKIAMEGWLGRVIRDIDPHGENVLTGVNFGRGLPRAMALTGVPVASVAVLEGYGVLTGIGGQEQRARALDVFERMYSPAIGTGATMDYLGRTGLDALKGAEILKTAADSYTSTIEYAETGIAQSLRGMAQVIFKGLGTRVLYTSQGGYDTHASQVSVQTPLLSDLSAGIGDFFADLSEHDAADNVMMLVFTEFGRRVKDNGSGSDHGSGGGCYLIGQPVKGGTLGDYPSLKEEDQLDGDLLFNVDFRSVYSTIVDKWLGLDAQTAIGGNYETLDFVRSN</sequence>
<proteinExistence type="predicted"/>
<name>A0A160VAT1_9ZZZZ</name>
<evidence type="ECO:0008006" key="2">
    <source>
        <dbReference type="Google" id="ProtNLM"/>
    </source>
</evidence>
<dbReference type="EMBL" id="FAXA01000390">
    <property type="protein sequence ID" value="CUV03306.1"/>
    <property type="molecule type" value="Genomic_DNA"/>
</dbReference>
<accession>A0A160VAT1</accession>
<protein>
    <recommendedName>
        <fullName evidence="2">DUF1501 domain-containing protein</fullName>
    </recommendedName>
</protein>
<dbReference type="InterPro" id="IPR010869">
    <property type="entry name" value="DUF1501"/>
</dbReference>
<reference evidence="1" key="1">
    <citation type="submission" date="2015-10" db="EMBL/GenBank/DDBJ databases">
        <authorList>
            <person name="Gilbert D.G."/>
        </authorList>
    </citation>
    <scope>NUCLEOTIDE SEQUENCE</scope>
</reference>
<dbReference type="PANTHER" id="PTHR43737">
    <property type="entry name" value="BLL7424 PROTEIN"/>
    <property type="match status" value="1"/>
</dbReference>
<organism evidence="1">
    <name type="scientific">hydrothermal vent metagenome</name>
    <dbReference type="NCBI Taxonomy" id="652676"/>
    <lineage>
        <taxon>unclassified sequences</taxon>
        <taxon>metagenomes</taxon>
        <taxon>ecological metagenomes</taxon>
    </lineage>
</organism>
<evidence type="ECO:0000313" key="1">
    <source>
        <dbReference type="EMBL" id="CUV03306.1"/>
    </source>
</evidence>
<dbReference type="Pfam" id="PF07394">
    <property type="entry name" value="DUF1501"/>
    <property type="match status" value="1"/>
</dbReference>
<dbReference type="PANTHER" id="PTHR43737:SF1">
    <property type="entry name" value="DUF1501 DOMAIN-CONTAINING PROTEIN"/>
    <property type="match status" value="1"/>
</dbReference>
<gene>
    <name evidence="1" type="ORF">MGWOODY_Clf1949</name>
</gene>